<feature type="transmembrane region" description="Helical" evidence="5">
    <location>
        <begin position="369"/>
        <end position="389"/>
    </location>
</feature>
<comment type="subcellular location">
    <subcellularLocation>
        <location evidence="1">Membrane</location>
        <topology evidence="1">Multi-pass membrane protein</topology>
    </subcellularLocation>
</comment>
<evidence type="ECO:0000256" key="5">
    <source>
        <dbReference type="SAM" id="Phobius"/>
    </source>
</evidence>
<keyword evidence="4 5" id="KW-0472">Membrane</keyword>
<evidence type="ECO:0000256" key="2">
    <source>
        <dbReference type="ARBA" id="ARBA00022692"/>
    </source>
</evidence>
<dbReference type="Pfam" id="PF00999">
    <property type="entry name" value="Na_H_Exchanger"/>
    <property type="match status" value="1"/>
</dbReference>
<keyword evidence="2 5" id="KW-0812">Transmembrane</keyword>
<evidence type="ECO:0000256" key="4">
    <source>
        <dbReference type="ARBA" id="ARBA00023136"/>
    </source>
</evidence>
<accession>A0A6C2TVN0</accession>
<feature type="transmembrane region" description="Helical" evidence="5">
    <location>
        <begin position="115"/>
        <end position="137"/>
    </location>
</feature>
<evidence type="ECO:0000259" key="6">
    <source>
        <dbReference type="Pfam" id="PF00999"/>
    </source>
</evidence>
<dbReference type="GO" id="GO:0016020">
    <property type="term" value="C:membrane"/>
    <property type="evidence" value="ECO:0007669"/>
    <property type="project" value="UniProtKB-SubCell"/>
</dbReference>
<evidence type="ECO:0000313" key="8">
    <source>
        <dbReference type="Proteomes" id="UP000366872"/>
    </source>
</evidence>
<feature type="transmembrane region" description="Helical" evidence="5">
    <location>
        <begin position="48"/>
        <end position="70"/>
    </location>
</feature>
<dbReference type="GO" id="GO:1902600">
    <property type="term" value="P:proton transmembrane transport"/>
    <property type="evidence" value="ECO:0007669"/>
    <property type="project" value="InterPro"/>
</dbReference>
<reference evidence="7 8" key="1">
    <citation type="submission" date="2019-04" db="EMBL/GenBank/DDBJ databases">
        <authorList>
            <person name="Van Vliet M D."/>
        </authorList>
    </citation>
    <scope>NUCLEOTIDE SEQUENCE [LARGE SCALE GENOMIC DNA]</scope>
    <source>
        <strain evidence="7 8">F1</strain>
    </source>
</reference>
<gene>
    <name evidence="7" type="ORF">PDESU_00188</name>
</gene>
<name>A0A6C2TVN0_PONDE</name>
<dbReference type="PANTHER" id="PTHR31102:SF1">
    <property type="entry name" value="CATION_H+ EXCHANGER DOMAIN-CONTAINING PROTEIN"/>
    <property type="match status" value="1"/>
</dbReference>
<dbReference type="InterPro" id="IPR006153">
    <property type="entry name" value="Cation/H_exchanger_TM"/>
</dbReference>
<feature type="domain" description="Cation/H+ exchanger transmembrane" evidence="6">
    <location>
        <begin position="13"/>
        <end position="392"/>
    </location>
</feature>
<dbReference type="AlphaFoldDB" id="A0A6C2TVN0"/>
<evidence type="ECO:0000256" key="3">
    <source>
        <dbReference type="ARBA" id="ARBA00022989"/>
    </source>
</evidence>
<feature type="transmembrane region" description="Helical" evidence="5">
    <location>
        <begin position="24"/>
        <end position="42"/>
    </location>
</feature>
<keyword evidence="3 5" id="KW-1133">Transmembrane helix</keyword>
<feature type="transmembrane region" description="Helical" evidence="5">
    <location>
        <begin position="272"/>
        <end position="289"/>
    </location>
</feature>
<organism evidence="7 8">
    <name type="scientific">Pontiella desulfatans</name>
    <dbReference type="NCBI Taxonomy" id="2750659"/>
    <lineage>
        <taxon>Bacteria</taxon>
        <taxon>Pseudomonadati</taxon>
        <taxon>Kiritimatiellota</taxon>
        <taxon>Kiritimatiellia</taxon>
        <taxon>Kiritimatiellales</taxon>
        <taxon>Pontiellaceae</taxon>
        <taxon>Pontiella</taxon>
    </lineage>
</organism>
<dbReference type="InterPro" id="IPR051843">
    <property type="entry name" value="CPA1_transporter"/>
</dbReference>
<dbReference type="Gene3D" id="1.20.1530.20">
    <property type="match status" value="1"/>
</dbReference>
<feature type="transmembrane region" description="Helical" evidence="5">
    <location>
        <begin position="185"/>
        <end position="209"/>
    </location>
</feature>
<dbReference type="PANTHER" id="PTHR31102">
    <property type="match status" value="1"/>
</dbReference>
<sequence length="415" mass="43962">MAVSIAEMILLGLLVDWVFRKLRLPGLLGMLLLGVLFGPYVLDLLEPGFLAASSDLRMIALIIILLRAGFELSRDVLNRVGVQALLMSFVPGMLEGGTIALLGPRFLPLTHLESAMLGFIVAAVSPAVVVPMMIHFIERRMGAKKGIPTMILAAASLDDVVAIVIFSVFLGFYTGSSENVLVKFAGIPLSIIAGIGAGLLIGWLLLRLFEKFNPRATKRTMIVIGVSILLVRFEHLLAGVGLPFAALLAVMATGFIILEKREHMAHEISSKLGKLWVFASIMLFTLVGAQVDVSLAWSTGLAGLALIVCGLIARSMGVMLSLIGSPLNGPERLFAVVSYWPKATVQAAMGAVPLMAMKKAGMQTAAGEVILAVSVLSIVFTAPLGALAIKWVGERALASDPGADRAALDAVSDSR</sequence>
<dbReference type="EMBL" id="CAAHFG010000001">
    <property type="protein sequence ID" value="VGO11643.1"/>
    <property type="molecule type" value="Genomic_DNA"/>
</dbReference>
<feature type="transmembrane region" description="Helical" evidence="5">
    <location>
        <begin position="244"/>
        <end position="260"/>
    </location>
</feature>
<dbReference type="GO" id="GO:0015297">
    <property type="term" value="F:antiporter activity"/>
    <property type="evidence" value="ECO:0007669"/>
    <property type="project" value="InterPro"/>
</dbReference>
<dbReference type="RefSeq" id="WP_136077386.1">
    <property type="nucleotide sequence ID" value="NZ_CAAHFG010000001.1"/>
</dbReference>
<feature type="transmembrane region" description="Helical" evidence="5">
    <location>
        <begin position="333"/>
        <end position="357"/>
    </location>
</feature>
<evidence type="ECO:0000256" key="1">
    <source>
        <dbReference type="ARBA" id="ARBA00004141"/>
    </source>
</evidence>
<dbReference type="InterPro" id="IPR038770">
    <property type="entry name" value="Na+/solute_symporter_sf"/>
</dbReference>
<dbReference type="Proteomes" id="UP000366872">
    <property type="component" value="Unassembled WGS sequence"/>
</dbReference>
<proteinExistence type="predicted"/>
<protein>
    <recommendedName>
        <fullName evidence="6">Cation/H+ exchanger transmembrane domain-containing protein</fullName>
    </recommendedName>
</protein>
<evidence type="ECO:0000313" key="7">
    <source>
        <dbReference type="EMBL" id="VGO11643.1"/>
    </source>
</evidence>
<feature type="transmembrane region" description="Helical" evidence="5">
    <location>
        <begin position="149"/>
        <end position="173"/>
    </location>
</feature>
<feature type="transmembrane region" description="Helical" evidence="5">
    <location>
        <begin position="82"/>
        <end position="103"/>
    </location>
</feature>
<keyword evidence="8" id="KW-1185">Reference proteome</keyword>
<feature type="transmembrane region" description="Helical" evidence="5">
    <location>
        <begin position="295"/>
        <end position="313"/>
    </location>
</feature>